<name>V2XWH8_MONRO</name>
<organism evidence="8 9">
    <name type="scientific">Moniliophthora roreri (strain MCA 2997)</name>
    <name type="common">Cocoa frosty pod rot fungus</name>
    <name type="synonym">Crinipellis roreri</name>
    <dbReference type="NCBI Taxonomy" id="1381753"/>
    <lineage>
        <taxon>Eukaryota</taxon>
        <taxon>Fungi</taxon>
        <taxon>Dikarya</taxon>
        <taxon>Basidiomycota</taxon>
        <taxon>Agaricomycotina</taxon>
        <taxon>Agaricomycetes</taxon>
        <taxon>Agaricomycetidae</taxon>
        <taxon>Agaricales</taxon>
        <taxon>Marasmiineae</taxon>
        <taxon>Marasmiaceae</taxon>
        <taxon>Moniliophthora</taxon>
    </lineage>
</organism>
<evidence type="ECO:0000256" key="5">
    <source>
        <dbReference type="PIRSR" id="PIRSR622684-1"/>
    </source>
</evidence>
<dbReference type="GO" id="GO:0006508">
    <property type="term" value="P:proteolysis"/>
    <property type="evidence" value="ECO:0007669"/>
    <property type="project" value="UniProtKB-KW"/>
</dbReference>
<dbReference type="Proteomes" id="UP000017559">
    <property type="component" value="Unassembled WGS sequence"/>
</dbReference>
<dbReference type="InterPro" id="IPR036181">
    <property type="entry name" value="MIT_dom_sf"/>
</dbReference>
<dbReference type="Gene3D" id="1.20.58.80">
    <property type="entry name" value="Phosphotransferase system, lactose/cellobiose-type IIA subunit"/>
    <property type="match status" value="1"/>
</dbReference>
<dbReference type="InterPro" id="IPR022683">
    <property type="entry name" value="Calpain_III"/>
</dbReference>
<dbReference type="AlphaFoldDB" id="V2XWH8"/>
<dbReference type="InterPro" id="IPR022682">
    <property type="entry name" value="Calpain_domain_III"/>
</dbReference>
<feature type="domain" description="Calpain catalytic" evidence="7">
    <location>
        <begin position="132"/>
        <end position="452"/>
    </location>
</feature>
<dbReference type="InterPro" id="IPR007330">
    <property type="entry name" value="MIT_dom"/>
</dbReference>
<reference evidence="8 9" key="1">
    <citation type="journal article" date="2014" name="BMC Genomics">
        <title>Genome and secretome analysis of the hemibiotrophic fungal pathogen, Moniliophthora roreri, which causes frosty pod rot disease of cacao: mechanisms of the biotrophic and necrotrophic phases.</title>
        <authorList>
            <person name="Meinhardt L.W."/>
            <person name="Costa G.G.L."/>
            <person name="Thomazella D.P.T."/>
            <person name="Teixeira P.J.P.L."/>
            <person name="Carazzolle M.F."/>
            <person name="Schuster S.C."/>
            <person name="Carlson J.E."/>
            <person name="Guiltinan M.J."/>
            <person name="Mieczkowski P."/>
            <person name="Farmer A."/>
            <person name="Ramaraj T."/>
            <person name="Crozier J."/>
            <person name="Davis R.E."/>
            <person name="Shao J."/>
            <person name="Melnick R.L."/>
            <person name="Pereira G.A.G."/>
            <person name="Bailey B.A."/>
        </authorList>
    </citation>
    <scope>NUCLEOTIDE SEQUENCE [LARGE SCALE GENOMIC DNA]</scope>
    <source>
        <strain evidence="8 9">MCA 2997</strain>
    </source>
</reference>
<dbReference type="SMART" id="SM00720">
    <property type="entry name" value="calpain_III"/>
    <property type="match status" value="1"/>
</dbReference>
<keyword evidence="2" id="KW-0645">Protease</keyword>
<evidence type="ECO:0000313" key="9">
    <source>
        <dbReference type="Proteomes" id="UP000017559"/>
    </source>
</evidence>
<dbReference type="InterPro" id="IPR051297">
    <property type="entry name" value="PalB/RIM13"/>
</dbReference>
<dbReference type="KEGG" id="mrr:Moror_17862"/>
<feature type="active site" evidence="5">
    <location>
        <position position="355"/>
    </location>
</feature>
<accession>V2XWH8</accession>
<evidence type="ECO:0000259" key="7">
    <source>
        <dbReference type="PROSITE" id="PS50203"/>
    </source>
</evidence>
<dbReference type="PANTHER" id="PTHR46143">
    <property type="entry name" value="CALPAIN-7"/>
    <property type="match status" value="1"/>
</dbReference>
<dbReference type="SMART" id="SM00230">
    <property type="entry name" value="CysPc"/>
    <property type="match status" value="1"/>
</dbReference>
<dbReference type="OrthoDB" id="167576at2759"/>
<dbReference type="Pfam" id="PF04212">
    <property type="entry name" value="MIT"/>
    <property type="match status" value="1"/>
</dbReference>
<comment type="caution">
    <text evidence="8">The sequence shown here is derived from an EMBL/GenBank/DDBJ whole genome shotgun (WGS) entry which is preliminary data.</text>
</comment>
<dbReference type="SUPFAM" id="SSF54001">
    <property type="entry name" value="Cysteine proteinases"/>
    <property type="match status" value="1"/>
</dbReference>
<dbReference type="Pfam" id="PF00648">
    <property type="entry name" value="Peptidase_C2"/>
    <property type="match status" value="1"/>
</dbReference>
<dbReference type="SMART" id="SM00745">
    <property type="entry name" value="MIT"/>
    <property type="match status" value="1"/>
</dbReference>
<sequence>MLNSTPTVKDAESAYTKATRAELAQDYNAAFQSYIKATELFLHLSRAPTMDEKKKEKWKNDADKALQRAEKIKQFTDRLGGTRPGSASAVARTHVESTPPISLTPVAIDPFSPQEQSYILKKGGSVNGMVVPLWEEGFRGDLQSVSCNPRLSAVHEEMSACWRRPVDAEHSNVLTTKISPQDISQNIIADCSVCSSISVCLEHARRFGTNLAASILHPVTHEVVDIYHLKIFFNGAWRRITIDSQLPYHPGLGIPLCLTCSPSQGKPVLWPTLVEKGYMKLMGGYDFPGSNSSIDIHTLTGWIPEHLNIKSPNFERESTWTRVHDGFVNGHCMVTVGSGQYFHPDEGGLELLPSHSYAVIDMQDDGNERFITILDPWVRPSDSDLPIDQSSRTLNVPWSRAINVFEGVYLSWDPKMWPKTLTHHGWWRVKDGKTLSSNLRLNISNVDNEIWVLLSRHVTDSRKTTEFIALNVQLEDDAVGQSIIFGDDHTTSKKSKYTNSPHALARVQVPLSQLSSSTILSISACYEGASATDVAYTITVYAGGKAVVDWEPMSQTVMYRQRLTGSLTTKNAGGNSTYPSFMVNPQYHLRIDPPDNAAARSSKAHVAVTMEGNKDLPMHVMLVWSQGQRVIEPSEKDIVATSGRYSYGLAKLAVRLAPGDYNIVVSAFEPHHTGEYTLNVASSSNFNINSILQEGAGMFSKTIRGLWTAKTAAGAPSYNRYFQNPVFEFSLATQAKLQIRLQLDKPQTSTSMNVTIYPASQGISPDRHISTSGGYDDALSGVITPMTILSKGKYWIVPSTYNPGVQASFKLIVYSTVSVEPMQQLARVM</sequence>
<dbReference type="PRINTS" id="PR00704">
    <property type="entry name" value="CALPAIN"/>
</dbReference>
<comment type="similarity">
    <text evidence="1">Belongs to the peptidase C2 family. PalB/RIM13 subfamily.</text>
</comment>
<dbReference type="PANTHER" id="PTHR46143:SF1">
    <property type="entry name" value="CALPAIN-7"/>
    <property type="match status" value="1"/>
</dbReference>
<evidence type="ECO:0000256" key="4">
    <source>
        <dbReference type="ARBA" id="ARBA00022807"/>
    </source>
</evidence>
<dbReference type="PROSITE" id="PS50203">
    <property type="entry name" value="CALPAIN_CAT"/>
    <property type="match status" value="1"/>
</dbReference>
<dbReference type="InterPro" id="IPR022684">
    <property type="entry name" value="Calpain_cysteine_protease"/>
</dbReference>
<dbReference type="InterPro" id="IPR036213">
    <property type="entry name" value="Calpain_III_sf"/>
</dbReference>
<evidence type="ECO:0000256" key="6">
    <source>
        <dbReference type="PROSITE-ProRule" id="PRU00239"/>
    </source>
</evidence>
<proteinExistence type="inferred from homology"/>
<feature type="active site" evidence="5">
    <location>
        <position position="191"/>
    </location>
</feature>
<evidence type="ECO:0000313" key="8">
    <source>
        <dbReference type="EMBL" id="ESK97206.1"/>
    </source>
</evidence>
<gene>
    <name evidence="8" type="ORF">Moror_17862</name>
</gene>
<dbReference type="HOGENOM" id="CLU_006770_0_0_1"/>
<dbReference type="EMBL" id="AWSO01000030">
    <property type="protein sequence ID" value="ESK97206.1"/>
    <property type="molecule type" value="Genomic_DNA"/>
</dbReference>
<dbReference type="Pfam" id="PF01067">
    <property type="entry name" value="Calpain_III"/>
    <property type="match status" value="1"/>
</dbReference>
<dbReference type="SUPFAM" id="SSF49758">
    <property type="entry name" value="Calpain large subunit, middle domain (domain III)"/>
    <property type="match status" value="2"/>
</dbReference>
<comment type="caution">
    <text evidence="6">Lacks conserved residue(s) required for the propagation of feature annotation.</text>
</comment>
<evidence type="ECO:0000256" key="2">
    <source>
        <dbReference type="ARBA" id="ARBA00022670"/>
    </source>
</evidence>
<dbReference type="InterPro" id="IPR001300">
    <property type="entry name" value="Peptidase_C2_calpain_cat"/>
</dbReference>
<dbReference type="InterPro" id="IPR038765">
    <property type="entry name" value="Papain-like_cys_pep_sf"/>
</dbReference>
<dbReference type="GO" id="GO:0004198">
    <property type="term" value="F:calcium-dependent cysteine-type endopeptidase activity"/>
    <property type="evidence" value="ECO:0007669"/>
    <property type="project" value="InterPro"/>
</dbReference>
<keyword evidence="9" id="KW-1185">Reference proteome</keyword>
<dbReference type="Gene3D" id="2.60.120.380">
    <property type="match status" value="2"/>
</dbReference>
<keyword evidence="3" id="KW-0378">Hydrolase</keyword>
<evidence type="ECO:0000256" key="1">
    <source>
        <dbReference type="ARBA" id="ARBA00010193"/>
    </source>
</evidence>
<evidence type="ECO:0000256" key="3">
    <source>
        <dbReference type="ARBA" id="ARBA00022801"/>
    </source>
</evidence>
<dbReference type="STRING" id="1381753.V2XWH8"/>
<keyword evidence="4" id="KW-0788">Thiol protease</keyword>
<protein>
    <submittedName>
        <fullName evidence="8">Palb protein</fullName>
    </submittedName>
</protein>
<dbReference type="SUPFAM" id="SSF116846">
    <property type="entry name" value="MIT domain"/>
    <property type="match status" value="1"/>
</dbReference>